<keyword evidence="2" id="KW-0472">Membrane</keyword>
<protein>
    <submittedName>
        <fullName evidence="3">Putative phage-encoded membrane protein</fullName>
    </submittedName>
</protein>
<name>B1SZW9_9BURK</name>
<dbReference type="EMBL" id="ABLK01000021">
    <property type="protein sequence ID" value="EDT43153.1"/>
    <property type="molecule type" value="Genomic_DNA"/>
</dbReference>
<keyword evidence="2" id="KW-0812">Transmembrane</keyword>
<feature type="transmembrane region" description="Helical" evidence="2">
    <location>
        <begin position="186"/>
        <end position="207"/>
    </location>
</feature>
<evidence type="ECO:0000313" key="4">
    <source>
        <dbReference type="Proteomes" id="UP000004814"/>
    </source>
</evidence>
<evidence type="ECO:0000313" key="3">
    <source>
        <dbReference type="EMBL" id="EDT43153.1"/>
    </source>
</evidence>
<dbReference type="RefSeq" id="WP_006757084.1">
    <property type="nucleotide sequence ID" value="NZ_ABLK01000021.1"/>
</dbReference>
<feature type="region of interest" description="Disordered" evidence="1">
    <location>
        <begin position="108"/>
        <end position="181"/>
    </location>
</feature>
<proteinExistence type="predicted"/>
<dbReference type="AlphaFoldDB" id="B1SZW9"/>
<dbReference type="PATRIC" id="fig|396597.7.peg.7295"/>
<gene>
    <name evidence="3" type="ORF">BamMEX5DRAFT_1085</name>
</gene>
<keyword evidence="2" id="KW-1133">Transmembrane helix</keyword>
<reference evidence="3 4" key="1">
    <citation type="submission" date="2008-03" db="EMBL/GenBank/DDBJ databases">
        <title>Sequencing of the draft genome and assembly of Burkholderia ambifaria MEX-5.</title>
        <authorList>
            <consortium name="US DOE Joint Genome Institute (JGI-PGF)"/>
            <person name="Copeland A."/>
            <person name="Lucas S."/>
            <person name="Lapidus A."/>
            <person name="Glavina del Rio T."/>
            <person name="Dalin E."/>
            <person name="Tice H."/>
            <person name="Bruce D."/>
            <person name="Goodwin L."/>
            <person name="Pitluck S."/>
            <person name="Larimer F."/>
            <person name="Land M.L."/>
            <person name="Hauser L."/>
            <person name="Tiedje J."/>
            <person name="Richardson P."/>
        </authorList>
    </citation>
    <scope>NUCLEOTIDE SEQUENCE [LARGE SCALE GENOMIC DNA]</scope>
    <source>
        <strain evidence="3 4">MEX-5</strain>
    </source>
</reference>
<organism evidence="3 4">
    <name type="scientific">Burkholderia ambifaria MEX-5</name>
    <dbReference type="NCBI Taxonomy" id="396597"/>
    <lineage>
        <taxon>Bacteria</taxon>
        <taxon>Pseudomonadati</taxon>
        <taxon>Pseudomonadota</taxon>
        <taxon>Betaproteobacteria</taxon>
        <taxon>Burkholderiales</taxon>
        <taxon>Burkholderiaceae</taxon>
        <taxon>Burkholderia</taxon>
        <taxon>Burkholderia cepacia complex</taxon>
    </lineage>
</organism>
<comment type="caution">
    <text evidence="3">The sequence shown here is derived from an EMBL/GenBank/DDBJ whole genome shotgun (WGS) entry which is preliminary data.</text>
</comment>
<sequence length="266" mass="28510">MNQKFSGDVGQVAGGDVKSNSAQTNVNVHFHGSESKPLVPKFISDKQRNAIARKAFEIEEKTGTDKLMVYRRLMTVFDFERMDEMPRNVYERAIKYLDGWIRNGTLGQAPAAPGHREDKAATAASSQSVVPSESRQEHPVPPAVTASARAPEPSRVDVASQAPTSAPAPSPAPRPAPVPTQQQQRWVWPAVSIVAIAAAVVAAVQYVGAHQPNTPSQAQAAEPAQHCEYGGDRYSPGSVVMQAGVRRQCVAVVGGAAWQKADAARR</sequence>
<dbReference type="Proteomes" id="UP000004814">
    <property type="component" value="Unassembled WGS sequence"/>
</dbReference>
<feature type="compositionally biased region" description="Polar residues" evidence="1">
    <location>
        <begin position="123"/>
        <end position="133"/>
    </location>
</feature>
<evidence type="ECO:0000256" key="2">
    <source>
        <dbReference type="SAM" id="Phobius"/>
    </source>
</evidence>
<accession>B1SZW9</accession>
<evidence type="ECO:0000256" key="1">
    <source>
        <dbReference type="SAM" id="MobiDB-lite"/>
    </source>
</evidence>
<feature type="compositionally biased region" description="Pro residues" evidence="1">
    <location>
        <begin position="166"/>
        <end position="178"/>
    </location>
</feature>